<dbReference type="Gramene" id="CDF34374">
    <property type="protein sequence ID" value="CDF34374"/>
    <property type="gene ID" value="CHC_T00002998001"/>
</dbReference>
<name>R7Q8L7_CHOCR</name>
<organism evidence="1 2">
    <name type="scientific">Chondrus crispus</name>
    <name type="common">Carrageen Irish moss</name>
    <name type="synonym">Polymorpha crispa</name>
    <dbReference type="NCBI Taxonomy" id="2769"/>
    <lineage>
        <taxon>Eukaryota</taxon>
        <taxon>Rhodophyta</taxon>
        <taxon>Florideophyceae</taxon>
        <taxon>Rhodymeniophycidae</taxon>
        <taxon>Gigartinales</taxon>
        <taxon>Gigartinaceae</taxon>
        <taxon>Chondrus</taxon>
    </lineage>
</organism>
<dbReference type="RefSeq" id="XP_005714193.1">
    <property type="nucleotide sequence ID" value="XM_005714136.1"/>
</dbReference>
<dbReference type="EMBL" id="HG001688">
    <property type="protein sequence ID" value="CDF34374.1"/>
    <property type="molecule type" value="Genomic_DNA"/>
</dbReference>
<dbReference type="GeneID" id="17321900"/>
<keyword evidence="2" id="KW-1185">Reference proteome</keyword>
<dbReference type="Proteomes" id="UP000012073">
    <property type="component" value="Unassembled WGS sequence"/>
</dbReference>
<protein>
    <submittedName>
        <fullName evidence="1">Uncharacterized protein</fullName>
    </submittedName>
</protein>
<gene>
    <name evidence="1" type="ORF">CHC_T00002998001</name>
</gene>
<sequence>MFWLIHIFTAFGITVRCWVRVVILFCINRFVKCTEITDVCFHKVYIFLHLP</sequence>
<proteinExistence type="predicted"/>
<accession>R7Q8L7</accession>
<dbReference type="KEGG" id="ccp:CHC_T00002998001"/>
<evidence type="ECO:0000313" key="1">
    <source>
        <dbReference type="EMBL" id="CDF34374.1"/>
    </source>
</evidence>
<dbReference type="AlphaFoldDB" id="R7Q8L7"/>
<evidence type="ECO:0000313" key="2">
    <source>
        <dbReference type="Proteomes" id="UP000012073"/>
    </source>
</evidence>
<reference evidence="2" key="1">
    <citation type="journal article" date="2013" name="Proc. Natl. Acad. Sci. U.S.A.">
        <title>Genome structure and metabolic features in the red seaweed Chondrus crispus shed light on evolution of the Archaeplastida.</title>
        <authorList>
            <person name="Collen J."/>
            <person name="Porcel B."/>
            <person name="Carre W."/>
            <person name="Ball S.G."/>
            <person name="Chaparro C."/>
            <person name="Tonon T."/>
            <person name="Barbeyron T."/>
            <person name="Michel G."/>
            <person name="Noel B."/>
            <person name="Valentin K."/>
            <person name="Elias M."/>
            <person name="Artiguenave F."/>
            <person name="Arun A."/>
            <person name="Aury J.M."/>
            <person name="Barbosa-Neto J.F."/>
            <person name="Bothwell J.H."/>
            <person name="Bouget F.Y."/>
            <person name="Brillet L."/>
            <person name="Cabello-Hurtado F."/>
            <person name="Capella-Gutierrez S."/>
            <person name="Charrier B."/>
            <person name="Cladiere L."/>
            <person name="Cock J.M."/>
            <person name="Coelho S.M."/>
            <person name="Colleoni C."/>
            <person name="Czjzek M."/>
            <person name="Da Silva C."/>
            <person name="Delage L."/>
            <person name="Denoeud F."/>
            <person name="Deschamps P."/>
            <person name="Dittami S.M."/>
            <person name="Gabaldon T."/>
            <person name="Gachon C.M."/>
            <person name="Groisillier A."/>
            <person name="Herve C."/>
            <person name="Jabbari K."/>
            <person name="Katinka M."/>
            <person name="Kloareg B."/>
            <person name="Kowalczyk N."/>
            <person name="Labadie K."/>
            <person name="Leblanc C."/>
            <person name="Lopez P.J."/>
            <person name="McLachlan D.H."/>
            <person name="Meslet-Cladiere L."/>
            <person name="Moustafa A."/>
            <person name="Nehr Z."/>
            <person name="Nyvall Collen P."/>
            <person name="Panaud O."/>
            <person name="Partensky F."/>
            <person name="Poulain J."/>
            <person name="Rensing S.A."/>
            <person name="Rousvoal S."/>
            <person name="Samson G."/>
            <person name="Symeonidi A."/>
            <person name="Weissenbach J."/>
            <person name="Zambounis A."/>
            <person name="Wincker P."/>
            <person name="Boyen C."/>
        </authorList>
    </citation>
    <scope>NUCLEOTIDE SEQUENCE [LARGE SCALE GENOMIC DNA]</scope>
    <source>
        <strain evidence="2">cv. Stackhouse</strain>
    </source>
</reference>